<feature type="signal peptide" evidence="1">
    <location>
        <begin position="1"/>
        <end position="25"/>
    </location>
</feature>
<feature type="domain" description="Copper amine oxidase-like N-terminal" evidence="2">
    <location>
        <begin position="40"/>
        <end position="146"/>
    </location>
</feature>
<protein>
    <recommendedName>
        <fullName evidence="2">Copper amine oxidase-like N-terminal domain-containing protein</fullName>
    </recommendedName>
</protein>
<evidence type="ECO:0000256" key="1">
    <source>
        <dbReference type="SAM" id="SignalP"/>
    </source>
</evidence>
<dbReference type="RefSeq" id="WP_156700183.1">
    <property type="nucleotide sequence ID" value="NZ_CACRUP010000002.1"/>
</dbReference>
<sequence length="378" mass="43336">MKKSKKYLVLFLSFLLLLSTVNVFAVRHNKKDIPLNGIIVNDHIVYSDVYPYIKNNRTYVPIRFIAEELGYDVKWDGANRKVTMTNDGTTVELTIGSNKMMVNGKTVLLDAPAEIRDDRTFVPLRAIAEAFGEKVDYSKDYKAVYIGDNPKYNAFYKVVYYYEKRETVISEYTINIATYKMSVNGNISRFETIDELINAVYDDFYDYRVSGVSRYGVTTYKTAYVQPTTQAKEETVYVKKTESNVAKEKQLKDKYYVVSTDDILVGSWYGPGGYNYDGSTLPTDDYVYITSLGSGRYKIVTRFILSSDKSSEYFTEQYGYYDKNSNALVVEESHNTYGETGFFVGQGSYAYAGTYYLEKNNSRLSWGNTGSSLYLDRY</sequence>
<feature type="chain" id="PRO_5026966799" description="Copper amine oxidase-like N-terminal domain-containing protein" evidence="1">
    <location>
        <begin position="26"/>
        <end position="378"/>
    </location>
</feature>
<dbReference type="InterPro" id="IPR036582">
    <property type="entry name" value="Mao_N_sf"/>
</dbReference>
<gene>
    <name evidence="3" type="ORF">PGLFYP46_00791</name>
</gene>
<evidence type="ECO:0000259" key="2">
    <source>
        <dbReference type="Pfam" id="PF07833"/>
    </source>
</evidence>
<proteinExistence type="predicted"/>
<evidence type="ECO:0000313" key="3">
    <source>
        <dbReference type="EMBL" id="VYT68418.1"/>
    </source>
</evidence>
<dbReference type="EMBL" id="CACRUP010000002">
    <property type="protein sequence ID" value="VYT68418.1"/>
    <property type="molecule type" value="Genomic_DNA"/>
</dbReference>
<dbReference type="Gene3D" id="3.30.457.10">
    <property type="entry name" value="Copper amine oxidase-like, N-terminal domain"/>
    <property type="match status" value="1"/>
</dbReference>
<dbReference type="InterPro" id="IPR012854">
    <property type="entry name" value="Cu_amine_oxidase-like_N"/>
</dbReference>
<dbReference type="SUPFAM" id="SSF55383">
    <property type="entry name" value="Copper amine oxidase, domain N"/>
    <property type="match status" value="1"/>
</dbReference>
<reference evidence="3" key="1">
    <citation type="submission" date="2019-11" db="EMBL/GenBank/DDBJ databases">
        <authorList>
            <person name="Feng L."/>
        </authorList>
    </citation>
    <scope>NUCLEOTIDE SEQUENCE</scope>
    <source>
        <strain evidence="3">PgorbachiiLFYP46</strain>
    </source>
</reference>
<dbReference type="AlphaFoldDB" id="A0A6N2YRG9"/>
<dbReference type="Pfam" id="PF07833">
    <property type="entry name" value="Cu_amine_oxidN1"/>
    <property type="match status" value="1"/>
</dbReference>
<accession>A0A6N2YRG9</accession>
<organism evidence="3">
    <name type="scientific">Peptoniphilus gorbachii</name>
    <dbReference type="NCBI Taxonomy" id="411567"/>
    <lineage>
        <taxon>Bacteria</taxon>
        <taxon>Bacillati</taxon>
        <taxon>Bacillota</taxon>
        <taxon>Tissierellia</taxon>
        <taxon>Tissierellales</taxon>
        <taxon>Peptoniphilaceae</taxon>
        <taxon>Peptoniphilus</taxon>
    </lineage>
</organism>
<name>A0A6N2YRG9_9FIRM</name>
<keyword evidence="1" id="KW-0732">Signal</keyword>